<evidence type="ECO:0000313" key="3">
    <source>
        <dbReference type="Proteomes" id="UP001303046"/>
    </source>
</evidence>
<keyword evidence="1" id="KW-0732">Signal</keyword>
<comment type="caution">
    <text evidence="2">The sequence shown here is derived from an EMBL/GenBank/DDBJ whole genome shotgun (WGS) entry which is preliminary data.</text>
</comment>
<dbReference type="InterPro" id="IPR035109">
    <property type="entry name" value="ASPR"/>
</dbReference>
<dbReference type="EMBL" id="JAVFWL010000005">
    <property type="protein sequence ID" value="KAK6755419.1"/>
    <property type="molecule type" value="Genomic_DNA"/>
</dbReference>
<gene>
    <name evidence="2" type="primary">Necator_chrV.g18823</name>
    <name evidence="2" type="ORF">RB195_014032</name>
</gene>
<proteinExistence type="predicted"/>
<dbReference type="Pfam" id="PF17641">
    <property type="entry name" value="ASPRs"/>
    <property type="match status" value="1"/>
</dbReference>
<dbReference type="Proteomes" id="UP001303046">
    <property type="component" value="Unassembled WGS sequence"/>
</dbReference>
<evidence type="ECO:0000313" key="2">
    <source>
        <dbReference type="EMBL" id="KAK6755419.1"/>
    </source>
</evidence>
<protein>
    <recommendedName>
        <fullName evidence="4">SCP domain-containing protein</fullName>
    </recommendedName>
</protein>
<evidence type="ECO:0008006" key="4">
    <source>
        <dbReference type="Google" id="ProtNLM"/>
    </source>
</evidence>
<feature type="signal peptide" evidence="1">
    <location>
        <begin position="1"/>
        <end position="22"/>
    </location>
</feature>
<feature type="chain" id="PRO_5046341371" description="SCP domain-containing protein" evidence="1">
    <location>
        <begin position="23"/>
        <end position="159"/>
    </location>
</feature>
<organism evidence="2 3">
    <name type="scientific">Necator americanus</name>
    <name type="common">Human hookworm</name>
    <dbReference type="NCBI Taxonomy" id="51031"/>
    <lineage>
        <taxon>Eukaryota</taxon>
        <taxon>Metazoa</taxon>
        <taxon>Ecdysozoa</taxon>
        <taxon>Nematoda</taxon>
        <taxon>Chromadorea</taxon>
        <taxon>Rhabditida</taxon>
        <taxon>Rhabditina</taxon>
        <taxon>Rhabditomorpha</taxon>
        <taxon>Strongyloidea</taxon>
        <taxon>Ancylostomatidae</taxon>
        <taxon>Bunostominae</taxon>
        <taxon>Necator</taxon>
    </lineage>
</organism>
<keyword evidence="3" id="KW-1185">Reference proteome</keyword>
<name>A0ABR1DYB5_NECAM</name>
<reference evidence="2 3" key="1">
    <citation type="submission" date="2023-08" db="EMBL/GenBank/DDBJ databases">
        <title>A Necator americanus chromosomal reference genome.</title>
        <authorList>
            <person name="Ilik V."/>
            <person name="Petrzelkova K.J."/>
            <person name="Pardy F."/>
            <person name="Fuh T."/>
            <person name="Niatou-Singa F.S."/>
            <person name="Gouil Q."/>
            <person name="Baker L."/>
            <person name="Ritchie M.E."/>
            <person name="Jex A.R."/>
            <person name="Gazzola D."/>
            <person name="Li H."/>
            <person name="Toshio Fujiwara R."/>
            <person name="Zhan B."/>
            <person name="Aroian R.V."/>
            <person name="Pafco B."/>
            <person name="Schwarz E.M."/>
        </authorList>
    </citation>
    <scope>NUCLEOTIDE SEQUENCE [LARGE SCALE GENOMIC DNA]</scope>
    <source>
        <strain evidence="2 3">Aroian</strain>
        <tissue evidence="2">Whole animal</tissue>
    </source>
</reference>
<evidence type="ECO:0000256" key="1">
    <source>
        <dbReference type="SAM" id="SignalP"/>
    </source>
</evidence>
<accession>A0ABR1DYB5</accession>
<sequence length="159" mass="18874">MQFKHIVAVVIVTVVCFTSVGSLPTLYPCWNKDRFNDTIRKPLVKELFSKLQSYSWSQSSWSQWKKWWWWSNTPMLSYSCDLEFYAYLHATPTTYNIDNQEDMMKERYEIDGADFNVKNFVTEAVASWSGKYKEMLKRKKFGCNYYNNGTKHTIACLFT</sequence>